<proteinExistence type="inferred from homology"/>
<evidence type="ECO:0000256" key="5">
    <source>
        <dbReference type="HAMAP-Rule" id="MF_00502"/>
    </source>
</evidence>
<dbReference type="GO" id="GO:0003735">
    <property type="term" value="F:structural constituent of ribosome"/>
    <property type="evidence" value="ECO:0007669"/>
    <property type="project" value="InterPro"/>
</dbReference>
<dbReference type="Proteomes" id="UP000253032">
    <property type="component" value="Unassembled WGS sequence"/>
</dbReference>
<dbReference type="Pfam" id="PF01197">
    <property type="entry name" value="Ribosomal_L31"/>
    <property type="match status" value="1"/>
</dbReference>
<protein>
    <recommendedName>
        <fullName evidence="5">Large ribosomal subunit protein bL31B</fullName>
    </recommendedName>
</protein>
<evidence type="ECO:0000256" key="3">
    <source>
        <dbReference type="ARBA" id="ARBA00022980"/>
    </source>
</evidence>
<dbReference type="EMBL" id="QOPC01000005">
    <property type="protein sequence ID" value="RCL39060.1"/>
    <property type="molecule type" value="Genomic_DNA"/>
</dbReference>
<dbReference type="SUPFAM" id="SSF143800">
    <property type="entry name" value="L28p-like"/>
    <property type="match status" value="1"/>
</dbReference>
<organism evidence="7 8">
    <name type="scientific">SAR86 cluster bacterium</name>
    <dbReference type="NCBI Taxonomy" id="2030880"/>
    <lineage>
        <taxon>Bacteria</taxon>
        <taxon>Pseudomonadati</taxon>
        <taxon>Pseudomonadota</taxon>
        <taxon>Gammaproteobacteria</taxon>
        <taxon>SAR86 cluster</taxon>
    </lineage>
</organism>
<dbReference type="PRINTS" id="PR01249">
    <property type="entry name" value="RIBOSOMALL31"/>
</dbReference>
<dbReference type="GO" id="GO:0005840">
    <property type="term" value="C:ribosome"/>
    <property type="evidence" value="ECO:0007669"/>
    <property type="project" value="UniProtKB-KW"/>
</dbReference>
<evidence type="ECO:0000256" key="4">
    <source>
        <dbReference type="ARBA" id="ARBA00023274"/>
    </source>
</evidence>
<evidence type="ECO:0000256" key="6">
    <source>
        <dbReference type="SAM" id="MobiDB-lite"/>
    </source>
</evidence>
<dbReference type="GO" id="GO:0006412">
    <property type="term" value="P:translation"/>
    <property type="evidence" value="ECO:0007669"/>
    <property type="project" value="UniProtKB-UniRule"/>
</dbReference>
<keyword evidence="3 5" id="KW-0689">Ribosomal protein</keyword>
<dbReference type="AlphaFoldDB" id="A0A368BP38"/>
<evidence type="ECO:0000313" key="8">
    <source>
        <dbReference type="Proteomes" id="UP000253032"/>
    </source>
</evidence>
<dbReference type="HAMAP" id="MF_00502">
    <property type="entry name" value="Ribosomal_bL31_2"/>
    <property type="match status" value="1"/>
</dbReference>
<accession>A0A368BP38</accession>
<name>A0A368BP38_9GAMM</name>
<gene>
    <name evidence="5" type="primary">rpmE2</name>
    <name evidence="7" type="ORF">DBW98_01555</name>
</gene>
<evidence type="ECO:0000313" key="7">
    <source>
        <dbReference type="EMBL" id="RCL39060.1"/>
    </source>
</evidence>
<evidence type="ECO:0000256" key="2">
    <source>
        <dbReference type="ARBA" id="ARBA00011838"/>
    </source>
</evidence>
<dbReference type="InterPro" id="IPR034704">
    <property type="entry name" value="Ribosomal_bL28/bL31-like_sf"/>
</dbReference>
<dbReference type="GO" id="GO:1990904">
    <property type="term" value="C:ribonucleoprotein complex"/>
    <property type="evidence" value="ECO:0007669"/>
    <property type="project" value="UniProtKB-KW"/>
</dbReference>
<comment type="subunit">
    <text evidence="2 5">Part of the 50S ribosomal subunit.</text>
</comment>
<dbReference type="Gene3D" id="4.10.830.30">
    <property type="entry name" value="Ribosomal protein L31"/>
    <property type="match status" value="1"/>
</dbReference>
<dbReference type="PANTHER" id="PTHR33280:SF1">
    <property type="entry name" value="LARGE RIBOSOMAL SUBUNIT PROTEIN BL31C"/>
    <property type="match status" value="1"/>
</dbReference>
<dbReference type="InterPro" id="IPR002150">
    <property type="entry name" value="Ribosomal_bL31"/>
</dbReference>
<comment type="caution">
    <text evidence="7">The sequence shown here is derived from an EMBL/GenBank/DDBJ whole genome shotgun (WGS) entry which is preliminary data.</text>
</comment>
<evidence type="ECO:0000256" key="1">
    <source>
        <dbReference type="ARBA" id="ARBA00008196"/>
    </source>
</evidence>
<dbReference type="PROSITE" id="PS01143">
    <property type="entry name" value="RIBOSOMAL_L31"/>
    <property type="match status" value="1"/>
</dbReference>
<feature type="compositionally biased region" description="Acidic residues" evidence="6">
    <location>
        <begin position="125"/>
        <end position="155"/>
    </location>
</feature>
<dbReference type="InterPro" id="IPR027493">
    <property type="entry name" value="Ribosomal_bL31_B"/>
</dbReference>
<feature type="region of interest" description="Disordered" evidence="6">
    <location>
        <begin position="117"/>
        <end position="155"/>
    </location>
</feature>
<dbReference type="NCBIfam" id="NF002462">
    <property type="entry name" value="PRK01678.1"/>
    <property type="match status" value="1"/>
</dbReference>
<sequence length="155" mass="17246">MKTDIHPESREVLFHDVGVDKYFLIRSTVSTTQTKEWEDGNTYPYYILDVSSASHPFYTGKQKMLDSGGRVKKFQDRFGASGASKPAAKKAEAKVEETAVEEVVEAPVEEIVEEVVTEEAKVEEVAEEESSEEVSDANTEAETDAESNSETEEDK</sequence>
<dbReference type="InterPro" id="IPR042105">
    <property type="entry name" value="Ribosomal_bL31_sf"/>
</dbReference>
<keyword evidence="4 5" id="KW-0687">Ribonucleoprotein</keyword>
<reference evidence="7 8" key="1">
    <citation type="journal article" date="2018" name="Microbiome">
        <title>Fine metagenomic profile of the Mediterranean stratified and mixed water columns revealed by assembly and recruitment.</title>
        <authorList>
            <person name="Haro-Moreno J.M."/>
            <person name="Lopez-Perez M."/>
            <person name="De La Torre J.R."/>
            <person name="Picazo A."/>
            <person name="Camacho A."/>
            <person name="Rodriguez-Valera F."/>
        </authorList>
    </citation>
    <scope>NUCLEOTIDE SEQUENCE [LARGE SCALE GENOMIC DNA]</scope>
    <source>
        <strain evidence="7">MED-G84</strain>
    </source>
</reference>
<dbReference type="NCBIfam" id="TIGR00105">
    <property type="entry name" value="L31"/>
    <property type="match status" value="1"/>
</dbReference>
<dbReference type="PANTHER" id="PTHR33280">
    <property type="entry name" value="50S RIBOSOMAL PROTEIN L31, CHLOROPLASTIC"/>
    <property type="match status" value="1"/>
</dbReference>
<comment type="similarity">
    <text evidence="1 5">Belongs to the bacterial ribosomal protein bL31 family. Type B subfamily.</text>
</comment>